<evidence type="ECO:0000259" key="1">
    <source>
        <dbReference type="PROSITE" id="PS51186"/>
    </source>
</evidence>
<protein>
    <submittedName>
        <fullName evidence="2">GNAT family N-acetyltransferase</fullName>
    </submittedName>
</protein>
<organism evidence="2">
    <name type="scientific">Pseudomonas peradeniyensis</name>
    <dbReference type="NCBI Taxonomy" id="2745488"/>
    <lineage>
        <taxon>Bacteria</taxon>
        <taxon>Pseudomonadati</taxon>
        <taxon>Pseudomonadota</taxon>
        <taxon>Gammaproteobacteria</taxon>
        <taxon>Pseudomonadales</taxon>
        <taxon>Pseudomonadaceae</taxon>
        <taxon>Pseudomonas</taxon>
    </lineage>
</organism>
<comment type="caution">
    <text evidence="2">The sequence shown here is derived from an EMBL/GenBank/DDBJ whole genome shotgun (WGS) entry which is preliminary data.</text>
</comment>
<gene>
    <name evidence="2" type="ORF">HU751_14525</name>
</gene>
<reference evidence="2" key="1">
    <citation type="journal article" date="2020" name="Microorganisms">
        <title>Reliable Identification of Environmental Pseudomonas Isolates Using the rpoD Gene.</title>
        <authorList>
            <consortium name="The Broad Institute Genome Sequencing Platform"/>
            <person name="Girard L."/>
            <person name="Lood C."/>
            <person name="Rokni-Zadeh H."/>
            <person name="van Noort V."/>
            <person name="Lavigne R."/>
            <person name="De Mot R."/>
        </authorList>
    </citation>
    <scope>NUCLEOTIDE SEQUENCE</scope>
    <source>
        <strain evidence="2">BW13M1</strain>
    </source>
</reference>
<dbReference type="SUPFAM" id="SSF55729">
    <property type="entry name" value="Acyl-CoA N-acyltransferases (Nat)"/>
    <property type="match status" value="1"/>
</dbReference>
<evidence type="ECO:0000313" key="2">
    <source>
        <dbReference type="EMBL" id="MBC3446994.1"/>
    </source>
</evidence>
<feature type="domain" description="N-acetyltransferase" evidence="1">
    <location>
        <begin position="36"/>
        <end position="189"/>
    </location>
</feature>
<dbReference type="EMBL" id="JABWRJ010000017">
    <property type="protein sequence ID" value="MBC3446994.1"/>
    <property type="molecule type" value="Genomic_DNA"/>
</dbReference>
<dbReference type="Pfam" id="PF00583">
    <property type="entry name" value="Acetyltransf_1"/>
    <property type="match status" value="1"/>
</dbReference>
<dbReference type="InterPro" id="IPR000182">
    <property type="entry name" value="GNAT_dom"/>
</dbReference>
<dbReference type="PROSITE" id="PS51186">
    <property type="entry name" value="GNAT"/>
    <property type="match status" value="1"/>
</dbReference>
<reference evidence="2" key="2">
    <citation type="submission" date="2020-07" db="EMBL/GenBank/DDBJ databases">
        <authorList>
            <person name="Lood C."/>
            <person name="Girard L."/>
        </authorList>
    </citation>
    <scope>NUCLEOTIDE SEQUENCE</scope>
    <source>
        <strain evidence="2">BW13M1</strain>
    </source>
</reference>
<dbReference type="Gene3D" id="3.40.630.30">
    <property type="match status" value="1"/>
</dbReference>
<dbReference type="GO" id="GO:0016747">
    <property type="term" value="F:acyltransferase activity, transferring groups other than amino-acyl groups"/>
    <property type="evidence" value="ECO:0007669"/>
    <property type="project" value="InterPro"/>
</dbReference>
<accession>A0A923K147</accession>
<dbReference type="AlphaFoldDB" id="A0A923K147"/>
<name>A0A923K147_9PSED</name>
<dbReference type="RefSeq" id="WP_186733737.1">
    <property type="nucleotide sequence ID" value="NZ_JABWRJ020000001.1"/>
</dbReference>
<dbReference type="InterPro" id="IPR016181">
    <property type="entry name" value="Acyl_CoA_acyltransferase"/>
</dbReference>
<sequence>MISRIKLFLLGLPFLIGNFSRFLRVAAIPEFRTGGVIVRGCRRGELSSAFLLYSHLNDGGEVGYVQRILYYFLSERCFLVALQDDAQGQRSVVGVDLYYLNPRDLREGTVHEGFIGVHPATEGKGVATTLRRQALRHFRNAKFSGVSTRISVSNPGSLRSASKLGFEQVEEYVDACSGEQRLYMVCKIQERSD</sequence>
<proteinExistence type="predicted"/>